<dbReference type="PROSITE" id="PS50262">
    <property type="entry name" value="G_PROTEIN_RECEP_F1_2"/>
    <property type="match status" value="1"/>
</dbReference>
<dbReference type="CTD" id="84636"/>
<evidence type="ECO:0000256" key="2">
    <source>
        <dbReference type="ARBA" id="ARBA00022692"/>
    </source>
</evidence>
<evidence type="ECO:0000256" key="8">
    <source>
        <dbReference type="ARBA" id="ARBA00023224"/>
    </source>
</evidence>
<feature type="transmembrane region" description="Helical" evidence="9">
    <location>
        <begin position="141"/>
        <end position="160"/>
    </location>
</feature>
<dbReference type="GeneTree" id="ENSGT01040000240444"/>
<dbReference type="GO" id="GO:0007200">
    <property type="term" value="P:phospholipase C-activating G protein-coupled receptor signaling pathway"/>
    <property type="evidence" value="ECO:0007669"/>
    <property type="project" value="TreeGrafter"/>
</dbReference>
<name>A0A3B3VM48_9TELE</name>
<keyword evidence="4" id="KW-0297">G-protein coupled receptor</keyword>
<feature type="transmembrane region" description="Helical" evidence="9">
    <location>
        <begin position="231"/>
        <end position="251"/>
    </location>
</feature>
<dbReference type="GO" id="GO:0005886">
    <property type="term" value="C:plasma membrane"/>
    <property type="evidence" value="ECO:0007669"/>
    <property type="project" value="TreeGrafter"/>
</dbReference>
<evidence type="ECO:0000256" key="7">
    <source>
        <dbReference type="ARBA" id="ARBA00023180"/>
    </source>
</evidence>
<dbReference type="PRINTS" id="PR01157">
    <property type="entry name" value="P2YPURNOCPTR"/>
</dbReference>
<feature type="transmembrane region" description="Helical" evidence="9">
    <location>
        <begin position="27"/>
        <end position="50"/>
    </location>
</feature>
<feature type="transmembrane region" description="Helical" evidence="9">
    <location>
        <begin position="278"/>
        <end position="298"/>
    </location>
</feature>
<evidence type="ECO:0000256" key="5">
    <source>
        <dbReference type="ARBA" id="ARBA00023136"/>
    </source>
</evidence>
<feature type="transmembrane region" description="Helical" evidence="9">
    <location>
        <begin position="180"/>
        <end position="206"/>
    </location>
</feature>
<evidence type="ECO:0000256" key="1">
    <source>
        <dbReference type="ARBA" id="ARBA00004141"/>
    </source>
</evidence>
<evidence type="ECO:0000259" key="10">
    <source>
        <dbReference type="PROSITE" id="PS50262"/>
    </source>
</evidence>
<dbReference type="SUPFAM" id="SSF81321">
    <property type="entry name" value="Family A G protein-coupled receptor-like"/>
    <property type="match status" value="1"/>
</dbReference>
<feature type="transmembrane region" description="Helical" evidence="9">
    <location>
        <begin position="98"/>
        <end position="120"/>
    </location>
</feature>
<dbReference type="GO" id="GO:0004930">
    <property type="term" value="F:G protein-coupled receptor activity"/>
    <property type="evidence" value="ECO:0007669"/>
    <property type="project" value="UniProtKB-KW"/>
</dbReference>
<feature type="domain" description="G-protein coupled receptors family 1 profile" evidence="10">
    <location>
        <begin position="42"/>
        <end position="295"/>
    </location>
</feature>
<reference evidence="11" key="1">
    <citation type="submission" date="2025-05" db="UniProtKB">
        <authorList>
            <consortium name="Ensembl"/>
        </authorList>
    </citation>
    <scope>IDENTIFICATION</scope>
</reference>
<protein>
    <submittedName>
        <fullName evidence="11">G protein-coupled receptor 174</fullName>
    </submittedName>
</protein>
<evidence type="ECO:0000256" key="9">
    <source>
        <dbReference type="SAM" id="Phobius"/>
    </source>
</evidence>
<dbReference type="GeneID" id="106964393"/>
<dbReference type="InterPro" id="IPR000276">
    <property type="entry name" value="GPCR_Rhodpsn"/>
</dbReference>
<evidence type="ECO:0000313" key="11">
    <source>
        <dbReference type="Ensembl" id="ENSPLAP00000025982.1"/>
    </source>
</evidence>
<accession>A0A3B3VM48</accession>
<dbReference type="AlphaFoldDB" id="A0A3B3VM48"/>
<evidence type="ECO:0000256" key="6">
    <source>
        <dbReference type="ARBA" id="ARBA00023170"/>
    </source>
</evidence>
<keyword evidence="12" id="KW-1185">Reference proteome</keyword>
<dbReference type="Ensembl" id="ENSPLAT00000017571.1">
    <property type="protein sequence ID" value="ENSPLAP00000010476.1"/>
    <property type="gene ID" value="ENSPLAG00000013394.1"/>
</dbReference>
<dbReference type="OrthoDB" id="9435792at2759"/>
<proteinExistence type="predicted"/>
<dbReference type="RefSeq" id="XP_014915397.1">
    <property type="nucleotide sequence ID" value="XM_015059911.1"/>
</dbReference>
<dbReference type="InterPro" id="IPR017452">
    <property type="entry name" value="GPCR_Rhodpsn_7TM"/>
</dbReference>
<keyword evidence="6" id="KW-0675">Receptor</keyword>
<keyword evidence="3 9" id="KW-1133">Transmembrane helix</keyword>
<sequence>MNDSSGQNFDLTNCSGDDALHEYQHQVYAVVYSVILAPGLLGNVLALWVFRIYIRETKRAVVFMMNLAVADLLQVLSLPLRIYYYLNNNWPFGHPLCLFSFYLKYVNMYASIYFLVCISVRRCQLTVNPLKYKTKQKGDMLISVFGWLFVCVTCTAFPLIRGEPENQGYCFAELPTKKTGVLLASILMTFAELMGFIIPLIVVVYCSISTVLSLKEVTTEGVPDFGEKKKALKMVLCCTIVFLLCFAPYHITLPLDFLVKAATLKDCATRNMIQRSHIITLCLASLNCAFDPIMYYFTSDEFRRRLSKPEMPDNFNLSRRLSCLTAQEDIETN</sequence>
<dbReference type="Proteomes" id="UP000261500">
    <property type="component" value="Unplaced"/>
</dbReference>
<dbReference type="PRINTS" id="PR00237">
    <property type="entry name" value="GPCRRHODOPSN"/>
</dbReference>
<keyword evidence="2 9" id="KW-0812">Transmembrane</keyword>
<dbReference type="Ensembl" id="ENSPLAT00000017766.1">
    <property type="protein sequence ID" value="ENSPLAP00000025982.1"/>
    <property type="gene ID" value="ENSPLAG00000013394.1"/>
</dbReference>
<organism evidence="11 12">
    <name type="scientific">Poecilia latipinna</name>
    <name type="common">sailfin molly</name>
    <dbReference type="NCBI Taxonomy" id="48699"/>
    <lineage>
        <taxon>Eukaryota</taxon>
        <taxon>Metazoa</taxon>
        <taxon>Chordata</taxon>
        <taxon>Craniata</taxon>
        <taxon>Vertebrata</taxon>
        <taxon>Euteleostomi</taxon>
        <taxon>Actinopterygii</taxon>
        <taxon>Neopterygii</taxon>
        <taxon>Teleostei</taxon>
        <taxon>Neoteleostei</taxon>
        <taxon>Acanthomorphata</taxon>
        <taxon>Ovalentaria</taxon>
        <taxon>Atherinomorphae</taxon>
        <taxon>Cyprinodontiformes</taxon>
        <taxon>Poeciliidae</taxon>
        <taxon>Poeciliinae</taxon>
        <taxon>Poecilia</taxon>
    </lineage>
</organism>
<dbReference type="PANTHER" id="PTHR24232">
    <property type="entry name" value="G-PROTEIN COUPLED RECEPTOR"/>
    <property type="match status" value="1"/>
</dbReference>
<evidence type="ECO:0000256" key="4">
    <source>
        <dbReference type="ARBA" id="ARBA00023040"/>
    </source>
</evidence>
<dbReference type="KEGG" id="plai:106964393"/>
<dbReference type="GO" id="GO:0035025">
    <property type="term" value="P:positive regulation of Rho protein signal transduction"/>
    <property type="evidence" value="ECO:0007669"/>
    <property type="project" value="TreeGrafter"/>
</dbReference>
<comment type="subcellular location">
    <subcellularLocation>
        <location evidence="1">Membrane</location>
        <topology evidence="1">Multi-pass membrane protein</topology>
    </subcellularLocation>
</comment>
<feature type="transmembrane region" description="Helical" evidence="9">
    <location>
        <begin position="62"/>
        <end position="86"/>
    </location>
</feature>
<evidence type="ECO:0000313" key="12">
    <source>
        <dbReference type="Proteomes" id="UP000261500"/>
    </source>
</evidence>
<dbReference type="RefSeq" id="XP_014915399.1">
    <property type="nucleotide sequence ID" value="XM_015059913.1"/>
</dbReference>
<keyword evidence="8" id="KW-0807">Transducer</keyword>
<dbReference type="Pfam" id="PF00001">
    <property type="entry name" value="7tm_1"/>
    <property type="match status" value="1"/>
</dbReference>
<dbReference type="Gene3D" id="1.20.1070.10">
    <property type="entry name" value="Rhodopsin 7-helix transmembrane proteins"/>
    <property type="match status" value="1"/>
</dbReference>
<evidence type="ECO:0000256" key="3">
    <source>
        <dbReference type="ARBA" id="ARBA00022989"/>
    </source>
</evidence>
<keyword evidence="7" id="KW-0325">Glycoprotein</keyword>
<dbReference type="PANTHER" id="PTHR24232:SF86">
    <property type="entry name" value="G-PROTEIN COUPLED RECEPTOR 174-RELATED"/>
    <property type="match status" value="1"/>
</dbReference>
<keyword evidence="5 9" id="KW-0472">Membrane</keyword>